<dbReference type="PROSITE" id="PS50883">
    <property type="entry name" value="EAL"/>
    <property type="match status" value="1"/>
</dbReference>
<dbReference type="Pfam" id="PF00563">
    <property type="entry name" value="EAL"/>
    <property type="match status" value="1"/>
</dbReference>
<evidence type="ECO:0000313" key="2">
    <source>
        <dbReference type="EMBL" id="CDL40821.1"/>
    </source>
</evidence>
<evidence type="ECO:0000259" key="1">
    <source>
        <dbReference type="PROSITE" id="PS50883"/>
    </source>
</evidence>
<name>A0A7G2IX23_CITFR</name>
<protein>
    <submittedName>
        <fullName evidence="2">Rtn protein</fullName>
    </submittedName>
</protein>
<reference evidence="2 3" key="1">
    <citation type="submission" date="2013-10" db="EMBL/GenBank/DDBJ databases">
        <title>Antibiotic resistance diversity of beta-lactamase producers in the General Hospital Vienna.</title>
        <authorList>
            <person name="Barisic I."/>
            <person name="Mitteregger D."/>
            <person name="Hirschl A.M."/>
            <person name="Noehammer C."/>
            <person name="Wiesinger-Mayr H."/>
        </authorList>
    </citation>
    <scope>NUCLEOTIDE SEQUENCE [LARGE SCALE GENOMIC DNA]</scope>
    <source>
        <strain evidence="2 3">ISC11</strain>
    </source>
</reference>
<evidence type="ECO:0000313" key="3">
    <source>
        <dbReference type="Proteomes" id="UP000019194"/>
    </source>
</evidence>
<dbReference type="Gene3D" id="3.20.20.450">
    <property type="entry name" value="EAL domain"/>
    <property type="match status" value="1"/>
</dbReference>
<dbReference type="SUPFAM" id="SSF141868">
    <property type="entry name" value="EAL domain-like"/>
    <property type="match status" value="1"/>
</dbReference>
<dbReference type="InterPro" id="IPR001633">
    <property type="entry name" value="EAL_dom"/>
</dbReference>
<dbReference type="Proteomes" id="UP000019194">
    <property type="component" value="Unassembled WGS sequence"/>
</dbReference>
<feature type="domain" description="EAL" evidence="1">
    <location>
        <begin position="1"/>
        <end position="47"/>
    </location>
</feature>
<dbReference type="AlphaFoldDB" id="A0A7G2IX23"/>
<sequence>MLESIIHLSGLLGLRMVAEGVEYGYQQQWLRKNNVDYLQGYQFFYRQ</sequence>
<dbReference type="EMBL" id="CBWP010000075">
    <property type="protein sequence ID" value="CDL40821.1"/>
    <property type="molecule type" value="Genomic_DNA"/>
</dbReference>
<dbReference type="InterPro" id="IPR035919">
    <property type="entry name" value="EAL_sf"/>
</dbReference>
<accession>A0A7G2IX23</accession>
<comment type="caution">
    <text evidence="2">The sequence shown here is derived from an EMBL/GenBank/DDBJ whole genome shotgun (WGS) entry which is preliminary data.</text>
</comment>
<proteinExistence type="predicted"/>
<organism evidence="2 3">
    <name type="scientific">Citrobacter freundii</name>
    <dbReference type="NCBI Taxonomy" id="546"/>
    <lineage>
        <taxon>Bacteria</taxon>
        <taxon>Pseudomonadati</taxon>
        <taxon>Pseudomonadota</taxon>
        <taxon>Gammaproteobacteria</taxon>
        <taxon>Enterobacterales</taxon>
        <taxon>Enterobacteriaceae</taxon>
        <taxon>Citrobacter</taxon>
        <taxon>Citrobacter freundii complex</taxon>
    </lineage>
</organism>